<dbReference type="Gene3D" id="2.130.10.10">
    <property type="entry name" value="YVTN repeat-like/Quinoprotein amine dehydrogenase"/>
    <property type="match status" value="1"/>
</dbReference>
<reference evidence="2 3" key="1">
    <citation type="journal article" date="2021" name="Plant Biotechnol. J.">
        <title>Multi-omics assisted identification of the key and species-specific regulatory components of drought-tolerant mechanisms in Gossypium stocksii.</title>
        <authorList>
            <person name="Yu D."/>
            <person name="Ke L."/>
            <person name="Zhang D."/>
            <person name="Wu Y."/>
            <person name="Sun Y."/>
            <person name="Mei J."/>
            <person name="Sun J."/>
            <person name="Sun Y."/>
        </authorList>
    </citation>
    <scope>NUCLEOTIDE SEQUENCE [LARGE SCALE GENOMIC DNA]</scope>
    <source>
        <strain evidence="3">cv. E1</strain>
        <tissue evidence="2">Leaf</tissue>
    </source>
</reference>
<dbReference type="InterPro" id="IPR015943">
    <property type="entry name" value="WD40/YVTN_repeat-like_dom_sf"/>
</dbReference>
<dbReference type="PANTHER" id="PTHR19845:SF15">
    <property type="entry name" value="KATANIN P80 WD40 REPEAT-CONTAINING SUBUNIT B1 HOMOLOG KTN80.2"/>
    <property type="match status" value="1"/>
</dbReference>
<dbReference type="SMART" id="SM00320">
    <property type="entry name" value="WD40"/>
    <property type="match status" value="2"/>
</dbReference>
<dbReference type="PANTHER" id="PTHR19845">
    <property type="entry name" value="KATANIN P80 SUBUNIT"/>
    <property type="match status" value="1"/>
</dbReference>
<feature type="repeat" description="WD" evidence="1">
    <location>
        <begin position="6"/>
        <end position="48"/>
    </location>
</feature>
<dbReference type="Pfam" id="PF00400">
    <property type="entry name" value="WD40"/>
    <property type="match status" value="2"/>
</dbReference>
<dbReference type="OrthoDB" id="538223at2759"/>
<proteinExistence type="predicted"/>
<dbReference type="PROSITE" id="PS50294">
    <property type="entry name" value="WD_REPEATS_REGION"/>
    <property type="match status" value="2"/>
</dbReference>
<dbReference type="GO" id="GO:0008352">
    <property type="term" value="C:katanin complex"/>
    <property type="evidence" value="ECO:0007669"/>
    <property type="project" value="TreeGrafter"/>
</dbReference>
<evidence type="ECO:0000256" key="1">
    <source>
        <dbReference type="PROSITE-ProRule" id="PRU00221"/>
    </source>
</evidence>
<name>A0A9D3UP85_9ROSI</name>
<feature type="repeat" description="WD" evidence="1">
    <location>
        <begin position="49"/>
        <end position="83"/>
    </location>
</feature>
<dbReference type="PROSITE" id="PS50082">
    <property type="entry name" value="WD_REPEATS_2"/>
    <property type="match status" value="2"/>
</dbReference>
<evidence type="ECO:0000313" key="3">
    <source>
        <dbReference type="Proteomes" id="UP000828251"/>
    </source>
</evidence>
<keyword evidence="3" id="KW-1185">Reference proteome</keyword>
<accession>A0A9D3UP85</accession>
<gene>
    <name evidence="2" type="ORF">J1N35_033013</name>
</gene>
<dbReference type="GO" id="GO:0007019">
    <property type="term" value="P:microtubule depolymerization"/>
    <property type="evidence" value="ECO:0007669"/>
    <property type="project" value="TreeGrafter"/>
</dbReference>
<evidence type="ECO:0000313" key="2">
    <source>
        <dbReference type="EMBL" id="KAH1054948.1"/>
    </source>
</evidence>
<dbReference type="InterPro" id="IPR036322">
    <property type="entry name" value="WD40_repeat_dom_sf"/>
</dbReference>
<dbReference type="EMBL" id="JAIQCV010000010">
    <property type="protein sequence ID" value="KAH1054948.1"/>
    <property type="molecule type" value="Genomic_DNA"/>
</dbReference>
<protein>
    <recommendedName>
        <fullName evidence="4">Katanin p80 subunit C-terminal domain-containing protein</fullName>
    </recommendedName>
</protein>
<sequence>MNIEEFVAHTANVNCLSMGKKTRRLLITGGDDHKVNVWSIGKPTSLMSLCGHTSPVESLAFDLAEVFVLAGASTGVIKLWDLEETKSKCLIPPRELHLLVVYRIKIG</sequence>
<keyword evidence="1" id="KW-0853">WD repeat</keyword>
<evidence type="ECO:0008006" key="4">
    <source>
        <dbReference type="Google" id="ProtNLM"/>
    </source>
</evidence>
<dbReference type="Proteomes" id="UP000828251">
    <property type="component" value="Unassembled WGS sequence"/>
</dbReference>
<organism evidence="2 3">
    <name type="scientific">Gossypium stocksii</name>
    <dbReference type="NCBI Taxonomy" id="47602"/>
    <lineage>
        <taxon>Eukaryota</taxon>
        <taxon>Viridiplantae</taxon>
        <taxon>Streptophyta</taxon>
        <taxon>Embryophyta</taxon>
        <taxon>Tracheophyta</taxon>
        <taxon>Spermatophyta</taxon>
        <taxon>Magnoliopsida</taxon>
        <taxon>eudicotyledons</taxon>
        <taxon>Gunneridae</taxon>
        <taxon>Pentapetalae</taxon>
        <taxon>rosids</taxon>
        <taxon>malvids</taxon>
        <taxon>Malvales</taxon>
        <taxon>Malvaceae</taxon>
        <taxon>Malvoideae</taxon>
        <taxon>Gossypium</taxon>
    </lineage>
</organism>
<dbReference type="SUPFAM" id="SSF50978">
    <property type="entry name" value="WD40 repeat-like"/>
    <property type="match status" value="1"/>
</dbReference>
<dbReference type="InterPro" id="IPR001680">
    <property type="entry name" value="WD40_rpt"/>
</dbReference>
<comment type="caution">
    <text evidence="2">The sequence shown here is derived from an EMBL/GenBank/DDBJ whole genome shotgun (WGS) entry which is preliminary data.</text>
</comment>
<dbReference type="AlphaFoldDB" id="A0A9D3UP85"/>